<dbReference type="InterPro" id="IPR050194">
    <property type="entry name" value="Glycosyltransferase_grp1"/>
</dbReference>
<name>A0ABW1PQU6_9FLAO</name>
<keyword evidence="3" id="KW-0328">Glycosyltransferase</keyword>
<evidence type="ECO:0000259" key="2">
    <source>
        <dbReference type="Pfam" id="PF13439"/>
    </source>
</evidence>
<dbReference type="InterPro" id="IPR028098">
    <property type="entry name" value="Glyco_trans_4-like_N"/>
</dbReference>
<dbReference type="SUPFAM" id="SSF53756">
    <property type="entry name" value="UDP-Glycosyltransferase/glycogen phosphorylase"/>
    <property type="match status" value="1"/>
</dbReference>
<dbReference type="Pfam" id="PF00534">
    <property type="entry name" value="Glycos_transf_1"/>
    <property type="match status" value="1"/>
</dbReference>
<accession>A0ABW1PQU6</accession>
<comment type="caution">
    <text evidence="3">The sequence shown here is derived from an EMBL/GenBank/DDBJ whole genome shotgun (WGS) entry which is preliminary data.</text>
</comment>
<protein>
    <submittedName>
        <fullName evidence="3">Glycosyltransferase family 4 protein</fullName>
        <ecNumber evidence="3">2.4.-.-</ecNumber>
    </submittedName>
</protein>
<gene>
    <name evidence="3" type="ORF">ACFPVY_15355</name>
</gene>
<dbReference type="PANTHER" id="PTHR45947">
    <property type="entry name" value="SULFOQUINOVOSYL TRANSFERASE SQD2"/>
    <property type="match status" value="1"/>
</dbReference>
<reference evidence="4" key="1">
    <citation type="journal article" date="2019" name="Int. J. Syst. Evol. Microbiol.">
        <title>The Global Catalogue of Microorganisms (GCM) 10K type strain sequencing project: providing services to taxonomists for standard genome sequencing and annotation.</title>
        <authorList>
            <consortium name="The Broad Institute Genomics Platform"/>
            <consortium name="The Broad Institute Genome Sequencing Center for Infectious Disease"/>
            <person name="Wu L."/>
            <person name="Ma J."/>
        </authorList>
    </citation>
    <scope>NUCLEOTIDE SEQUENCE [LARGE SCALE GENOMIC DNA]</scope>
    <source>
        <strain evidence="4">CCUG 49679</strain>
    </source>
</reference>
<dbReference type="RefSeq" id="WP_379793012.1">
    <property type="nucleotide sequence ID" value="NZ_JBHSQB010000010.1"/>
</dbReference>
<dbReference type="PANTHER" id="PTHR45947:SF3">
    <property type="entry name" value="SULFOQUINOVOSYL TRANSFERASE SQD2"/>
    <property type="match status" value="1"/>
</dbReference>
<feature type="domain" description="Glycosyltransferase subfamily 4-like N-terminal" evidence="2">
    <location>
        <begin position="20"/>
        <end position="182"/>
    </location>
</feature>
<evidence type="ECO:0000313" key="3">
    <source>
        <dbReference type="EMBL" id="MFC6098031.1"/>
    </source>
</evidence>
<evidence type="ECO:0000313" key="4">
    <source>
        <dbReference type="Proteomes" id="UP001596287"/>
    </source>
</evidence>
<dbReference type="CDD" id="cd03801">
    <property type="entry name" value="GT4_PimA-like"/>
    <property type="match status" value="1"/>
</dbReference>
<evidence type="ECO:0000259" key="1">
    <source>
        <dbReference type="Pfam" id="PF00534"/>
    </source>
</evidence>
<dbReference type="InterPro" id="IPR001296">
    <property type="entry name" value="Glyco_trans_1"/>
</dbReference>
<organism evidence="3 4">
    <name type="scientific">Flavobacterium qiangtangense</name>
    <dbReference type="NCBI Taxonomy" id="1442595"/>
    <lineage>
        <taxon>Bacteria</taxon>
        <taxon>Pseudomonadati</taxon>
        <taxon>Bacteroidota</taxon>
        <taxon>Flavobacteriia</taxon>
        <taxon>Flavobacteriales</taxon>
        <taxon>Flavobacteriaceae</taxon>
        <taxon>Flavobacterium</taxon>
    </lineage>
</organism>
<dbReference type="EC" id="2.4.-.-" evidence="3"/>
<sequence length="380" mass="43846">MHIAFLTPEYPHEKVRHAAGIGTSIKNLAVALVQKGVKVSIFVYSQKEMLVLEQDGITIHLIPHKKYKFFSWFFYRKYIQNYLNRSIYLDKIDLVEAPDWTGITAFMNLKAPLVIRFHGSDAYFCHLENRKQKLKNYWFEKLGMQKANAFIAPTNFAGKLTEELFHLKNKEIRTIHNGIQLDVFSNQEPSIFEKGLLLYIGTIIRKKGVFELPDIFKRVVSAFPEAKLVLIGSDSFDIQTNSKSTWEILERQFDETLKENVTYLGKIPYEEVSEYIKKANVCIFPTYAETLGMVTIESMAMQKAVVNSNIGWANELLVDGESGFLVHPASHDAYASKITMLLKDKKLVETIGENAKKRVEMYFDIEKVAQQNIDFYKRQL</sequence>
<dbReference type="EMBL" id="JBHSQB010000010">
    <property type="protein sequence ID" value="MFC6098031.1"/>
    <property type="molecule type" value="Genomic_DNA"/>
</dbReference>
<dbReference type="Pfam" id="PF13439">
    <property type="entry name" value="Glyco_transf_4"/>
    <property type="match status" value="1"/>
</dbReference>
<proteinExistence type="predicted"/>
<dbReference type="Proteomes" id="UP001596287">
    <property type="component" value="Unassembled WGS sequence"/>
</dbReference>
<dbReference type="GO" id="GO:0016757">
    <property type="term" value="F:glycosyltransferase activity"/>
    <property type="evidence" value="ECO:0007669"/>
    <property type="project" value="UniProtKB-KW"/>
</dbReference>
<keyword evidence="4" id="KW-1185">Reference proteome</keyword>
<feature type="domain" description="Glycosyl transferase family 1" evidence="1">
    <location>
        <begin position="193"/>
        <end position="358"/>
    </location>
</feature>
<keyword evidence="3" id="KW-0808">Transferase</keyword>
<dbReference type="Gene3D" id="3.40.50.2000">
    <property type="entry name" value="Glycogen Phosphorylase B"/>
    <property type="match status" value="2"/>
</dbReference>